<evidence type="ECO:0000256" key="7">
    <source>
        <dbReference type="ARBA" id="ARBA00047551"/>
    </source>
</evidence>
<gene>
    <name evidence="8" type="ORF">NEOLEDRAFT_1053800</name>
</gene>
<dbReference type="Proteomes" id="UP000076761">
    <property type="component" value="Unassembled WGS sequence"/>
</dbReference>
<dbReference type="FunCoup" id="A0A165VYE9">
    <property type="interactions" value="949"/>
</dbReference>
<evidence type="ECO:0000256" key="6">
    <source>
        <dbReference type="ARBA" id="ARBA00039131"/>
    </source>
</evidence>
<comment type="catalytic activity">
    <reaction evidence="7">
        <text>diphthine methyl ester-[translation elongation factor 2] + H2O = diphthine-[translation elongation factor 2] + methanol + H(+)</text>
        <dbReference type="Rhea" id="RHEA:42656"/>
        <dbReference type="Rhea" id="RHEA-COMP:10172"/>
        <dbReference type="Rhea" id="RHEA-COMP:10173"/>
        <dbReference type="ChEBI" id="CHEBI:15377"/>
        <dbReference type="ChEBI" id="CHEBI:15378"/>
        <dbReference type="ChEBI" id="CHEBI:17790"/>
        <dbReference type="ChEBI" id="CHEBI:79005"/>
        <dbReference type="ChEBI" id="CHEBI:82696"/>
        <dbReference type="EC" id="3.1.1.97"/>
    </reaction>
</comment>
<keyword evidence="4" id="KW-0378">Hydrolase</keyword>
<comment type="similarity">
    <text evidence="5">Belongs to the DPH7 family.</text>
</comment>
<evidence type="ECO:0000256" key="5">
    <source>
        <dbReference type="ARBA" id="ARBA00038092"/>
    </source>
</evidence>
<organism evidence="8 9">
    <name type="scientific">Neolentinus lepideus HHB14362 ss-1</name>
    <dbReference type="NCBI Taxonomy" id="1314782"/>
    <lineage>
        <taxon>Eukaryota</taxon>
        <taxon>Fungi</taxon>
        <taxon>Dikarya</taxon>
        <taxon>Basidiomycota</taxon>
        <taxon>Agaricomycotina</taxon>
        <taxon>Agaricomycetes</taxon>
        <taxon>Gloeophyllales</taxon>
        <taxon>Gloeophyllaceae</taxon>
        <taxon>Neolentinus</taxon>
    </lineage>
</organism>
<dbReference type="PANTHER" id="PTHR46042">
    <property type="entry name" value="DIPHTHINE METHYLTRANSFERASE"/>
    <property type="match status" value="1"/>
</dbReference>
<evidence type="ECO:0000313" key="9">
    <source>
        <dbReference type="Proteomes" id="UP000076761"/>
    </source>
</evidence>
<dbReference type="EC" id="3.1.1.97" evidence="6"/>
<dbReference type="InterPro" id="IPR001680">
    <property type="entry name" value="WD40_rpt"/>
</dbReference>
<dbReference type="SMART" id="SM00320">
    <property type="entry name" value="WD40"/>
    <property type="match status" value="3"/>
</dbReference>
<sequence>MHPPIDTVYPAVSTEFCPTAGSQHIFACGTYKLLQQESASETCGFEVENSSGRSKQTRVGRCTMSSVSNDDGGEDTLEKIQDIELPGILDMKWCHRMEAWAPLLGIADAEGFVTLHEWKKEETRLNKIHSISLGGSDVLCLSLDWSNRRWPSSGLGSLVVSLSDCSLAILHPDNTIGLRQSNSWSAHDFEPWIAAWDYWDSNIVYSGGDDVKLKGWDIRRGFDSPTFVYKRFDAGVTAIQSHPYIEHLFAAGSYDSTVRIFDTRKPSKPVAETNVGGGVWRLKWHPSPQRKKDLLAACMHNGLKILHYESCSDSEMGNASIGKQYDGHESLAYGVDWSYAEGTNRQNTLIASCSFYDHSLHLWRG</sequence>
<dbReference type="GO" id="GO:0005737">
    <property type="term" value="C:cytoplasm"/>
    <property type="evidence" value="ECO:0007669"/>
    <property type="project" value="TreeGrafter"/>
</dbReference>
<reference evidence="8 9" key="1">
    <citation type="journal article" date="2016" name="Mol. Biol. Evol.">
        <title>Comparative Genomics of Early-Diverging Mushroom-Forming Fungi Provides Insights into the Origins of Lignocellulose Decay Capabilities.</title>
        <authorList>
            <person name="Nagy L.G."/>
            <person name="Riley R."/>
            <person name="Tritt A."/>
            <person name="Adam C."/>
            <person name="Daum C."/>
            <person name="Floudas D."/>
            <person name="Sun H."/>
            <person name="Yadav J.S."/>
            <person name="Pangilinan J."/>
            <person name="Larsson K.H."/>
            <person name="Matsuura K."/>
            <person name="Barry K."/>
            <person name="Labutti K."/>
            <person name="Kuo R."/>
            <person name="Ohm R.A."/>
            <person name="Bhattacharya S.S."/>
            <person name="Shirouzu T."/>
            <person name="Yoshinaga Y."/>
            <person name="Martin F.M."/>
            <person name="Grigoriev I.V."/>
            <person name="Hibbett D.S."/>
        </authorList>
    </citation>
    <scope>NUCLEOTIDE SEQUENCE [LARGE SCALE GENOMIC DNA]</scope>
    <source>
        <strain evidence="8 9">HHB14362 ss-1</strain>
    </source>
</reference>
<comment type="pathway">
    <text evidence="1">Protein modification; peptidyl-diphthamide biosynthesis.</text>
</comment>
<evidence type="ECO:0000256" key="1">
    <source>
        <dbReference type="ARBA" id="ARBA00005156"/>
    </source>
</evidence>
<dbReference type="InterPro" id="IPR052415">
    <property type="entry name" value="Diphthine_MTase"/>
</dbReference>
<keyword evidence="2" id="KW-0853">WD repeat</keyword>
<dbReference type="AlphaFoldDB" id="A0A165VYE9"/>
<dbReference type="GO" id="GO:0061685">
    <property type="term" value="F:diphthine methylesterase activity"/>
    <property type="evidence" value="ECO:0007669"/>
    <property type="project" value="UniProtKB-EC"/>
</dbReference>
<keyword evidence="3" id="KW-0677">Repeat</keyword>
<dbReference type="InParanoid" id="A0A165VYE9"/>
<dbReference type="STRING" id="1314782.A0A165VYE9"/>
<accession>A0A165VYE9</accession>
<dbReference type="EMBL" id="KV425551">
    <property type="protein sequence ID" value="KZT30381.1"/>
    <property type="molecule type" value="Genomic_DNA"/>
</dbReference>
<protein>
    <recommendedName>
        <fullName evidence="6">methylated diphthine methylhydrolase</fullName>
        <ecNumber evidence="6">3.1.1.97</ecNumber>
    </recommendedName>
</protein>
<evidence type="ECO:0000256" key="2">
    <source>
        <dbReference type="ARBA" id="ARBA00022574"/>
    </source>
</evidence>
<dbReference type="InterPro" id="IPR036322">
    <property type="entry name" value="WD40_repeat_dom_sf"/>
</dbReference>
<dbReference type="OrthoDB" id="1930760at2759"/>
<evidence type="ECO:0000256" key="3">
    <source>
        <dbReference type="ARBA" id="ARBA00022737"/>
    </source>
</evidence>
<dbReference type="InterPro" id="IPR015943">
    <property type="entry name" value="WD40/YVTN_repeat-like_dom_sf"/>
</dbReference>
<keyword evidence="9" id="KW-1185">Reference proteome</keyword>
<dbReference type="PANTHER" id="PTHR46042:SF1">
    <property type="entry name" value="DIPHTHINE METHYLTRANSFERASE"/>
    <property type="match status" value="1"/>
</dbReference>
<dbReference type="GO" id="GO:0017183">
    <property type="term" value="P:protein histidyl modification to diphthamide"/>
    <property type="evidence" value="ECO:0007669"/>
    <property type="project" value="TreeGrafter"/>
</dbReference>
<evidence type="ECO:0000256" key="4">
    <source>
        <dbReference type="ARBA" id="ARBA00022801"/>
    </source>
</evidence>
<proteinExistence type="inferred from homology"/>
<dbReference type="SUPFAM" id="SSF50978">
    <property type="entry name" value="WD40 repeat-like"/>
    <property type="match status" value="1"/>
</dbReference>
<dbReference type="Gene3D" id="2.130.10.10">
    <property type="entry name" value="YVTN repeat-like/Quinoprotein amine dehydrogenase"/>
    <property type="match status" value="1"/>
</dbReference>
<evidence type="ECO:0000313" key="8">
    <source>
        <dbReference type="EMBL" id="KZT30381.1"/>
    </source>
</evidence>
<name>A0A165VYE9_9AGAM</name>